<organism evidence="2 3">
    <name type="scientific">Hyphobacterium lacteum</name>
    <dbReference type="NCBI Taxonomy" id="3116575"/>
    <lineage>
        <taxon>Bacteria</taxon>
        <taxon>Pseudomonadati</taxon>
        <taxon>Pseudomonadota</taxon>
        <taxon>Alphaproteobacteria</taxon>
        <taxon>Maricaulales</taxon>
        <taxon>Maricaulaceae</taxon>
        <taxon>Hyphobacterium</taxon>
    </lineage>
</organism>
<evidence type="ECO:0000313" key="2">
    <source>
        <dbReference type="EMBL" id="MEE2525531.1"/>
    </source>
</evidence>
<sequence length="154" mass="16369">MSPARAFSQRSIAIAQAYPLFVVTCAGLSGLIGVFTGSLGVDVAAALTYLLSTAIAGIAIFVPVLLLMKGRTRRFSLIFGLAGFLAGFLPTFLIFLILAAAASDPVGAVLNSGFWLGMVNGILGVISGLLTRYWIRKRLRRNLVDTDDLVEIYA</sequence>
<gene>
    <name evidence="2" type="ORF">V0U79_04075</name>
</gene>
<feature type="transmembrane region" description="Helical" evidence="1">
    <location>
        <begin position="75"/>
        <end position="102"/>
    </location>
</feature>
<keyword evidence="3" id="KW-1185">Reference proteome</keyword>
<keyword evidence="1" id="KW-1133">Transmembrane helix</keyword>
<name>A0ABU7LNN0_9PROT</name>
<reference evidence="2 3" key="1">
    <citation type="submission" date="2024-01" db="EMBL/GenBank/DDBJ databases">
        <title>Hyphobacterium bacterium isolated from marine sediment.</title>
        <authorList>
            <person name="Zhao S."/>
        </authorList>
    </citation>
    <scope>NUCLEOTIDE SEQUENCE [LARGE SCALE GENOMIC DNA]</scope>
    <source>
        <strain evidence="3">HN65</strain>
    </source>
</reference>
<protein>
    <submittedName>
        <fullName evidence="2">Uncharacterized protein</fullName>
    </submittedName>
</protein>
<accession>A0ABU7LNN0</accession>
<feature type="transmembrane region" description="Helical" evidence="1">
    <location>
        <begin position="114"/>
        <end position="135"/>
    </location>
</feature>
<proteinExistence type="predicted"/>
<feature type="transmembrane region" description="Helical" evidence="1">
    <location>
        <begin position="47"/>
        <end position="68"/>
    </location>
</feature>
<evidence type="ECO:0000313" key="3">
    <source>
        <dbReference type="Proteomes" id="UP001354971"/>
    </source>
</evidence>
<dbReference type="Proteomes" id="UP001354971">
    <property type="component" value="Unassembled WGS sequence"/>
</dbReference>
<dbReference type="RefSeq" id="WP_330198193.1">
    <property type="nucleotide sequence ID" value="NZ_JAZDRP010000002.1"/>
</dbReference>
<keyword evidence="1" id="KW-0812">Transmembrane</keyword>
<comment type="caution">
    <text evidence="2">The sequence shown here is derived from an EMBL/GenBank/DDBJ whole genome shotgun (WGS) entry which is preliminary data.</text>
</comment>
<dbReference type="EMBL" id="JAZDRP010000002">
    <property type="protein sequence ID" value="MEE2525531.1"/>
    <property type="molecule type" value="Genomic_DNA"/>
</dbReference>
<feature type="transmembrane region" description="Helical" evidence="1">
    <location>
        <begin position="12"/>
        <end position="35"/>
    </location>
</feature>
<evidence type="ECO:0000256" key="1">
    <source>
        <dbReference type="SAM" id="Phobius"/>
    </source>
</evidence>
<keyword evidence="1" id="KW-0472">Membrane</keyword>